<evidence type="ECO:0000256" key="6">
    <source>
        <dbReference type="ARBA" id="ARBA00023004"/>
    </source>
</evidence>
<dbReference type="STRING" id="1804984.AYM40_21235"/>
<dbReference type="EMBL" id="CP014579">
    <property type="protein sequence ID" value="ANB74964.1"/>
    <property type="molecule type" value="Genomic_DNA"/>
</dbReference>
<protein>
    <submittedName>
        <fullName evidence="10">(2Fe-2S)-binding protein</fullName>
    </submittedName>
</protein>
<evidence type="ECO:0000313" key="11">
    <source>
        <dbReference type="Proteomes" id="UP000076852"/>
    </source>
</evidence>
<dbReference type="GO" id="GO:0051537">
    <property type="term" value="F:2 iron, 2 sulfur cluster binding"/>
    <property type="evidence" value="ECO:0007669"/>
    <property type="project" value="UniProtKB-KW"/>
</dbReference>
<evidence type="ECO:0000256" key="2">
    <source>
        <dbReference type="ARBA" id="ARBA00022714"/>
    </source>
</evidence>
<keyword evidence="3" id="KW-0479">Metal-binding</keyword>
<comment type="similarity">
    <text evidence="1">Belongs to the bacterial ring-hydroxylating dioxygenase alpha subunit family.</text>
</comment>
<dbReference type="PROSITE" id="PS51296">
    <property type="entry name" value="RIESKE"/>
    <property type="match status" value="1"/>
</dbReference>
<dbReference type="Pfam" id="PF00848">
    <property type="entry name" value="Ring_hydroxyl_A"/>
    <property type="match status" value="1"/>
</dbReference>
<evidence type="ECO:0000256" key="8">
    <source>
        <dbReference type="ARBA" id="ARBA00023027"/>
    </source>
</evidence>
<keyword evidence="11" id="KW-1185">Reference proteome</keyword>
<evidence type="ECO:0000313" key="10">
    <source>
        <dbReference type="EMBL" id="ANB74964.1"/>
    </source>
</evidence>
<dbReference type="InterPro" id="IPR015881">
    <property type="entry name" value="ARHD_Rieske_2Fe_2S"/>
</dbReference>
<name>A0A160FQL1_9BURK</name>
<feature type="domain" description="Rieske" evidence="9">
    <location>
        <begin position="65"/>
        <end position="175"/>
    </location>
</feature>
<keyword evidence="6" id="KW-0408">Iron</keyword>
<keyword evidence="2" id="KW-0001">2Fe-2S</keyword>
<accession>A0A160FQL1</accession>
<dbReference type="InterPro" id="IPR015879">
    <property type="entry name" value="Ring_hydroxy_dOase_asu_C_dom"/>
</dbReference>
<dbReference type="PANTHER" id="PTHR43756">
    <property type="entry name" value="CHOLINE MONOOXYGENASE, CHLOROPLASTIC"/>
    <property type="match status" value="1"/>
</dbReference>
<evidence type="ECO:0000256" key="1">
    <source>
        <dbReference type="ARBA" id="ARBA00008751"/>
    </source>
</evidence>
<keyword evidence="8" id="KW-0520">NAD</keyword>
<dbReference type="SUPFAM" id="SSF50022">
    <property type="entry name" value="ISP domain"/>
    <property type="match status" value="1"/>
</dbReference>
<reference evidence="10 11" key="1">
    <citation type="journal article" date="2016" name="Gene">
        <title>PacBio SMRT assembly of a complex multi-replicon genome reveals chlorocatechol degradative operon in a region of genome plasticity.</title>
        <authorList>
            <person name="Ricker N."/>
            <person name="Shen S.Y."/>
            <person name="Goordial J."/>
            <person name="Jin S."/>
            <person name="Fulthorpe R.R."/>
        </authorList>
    </citation>
    <scope>NUCLEOTIDE SEQUENCE [LARGE SCALE GENOMIC DNA]</scope>
    <source>
        <strain evidence="10 11">OLGA172</strain>
    </source>
</reference>
<gene>
    <name evidence="10" type="ORF">AYM40_21235</name>
</gene>
<dbReference type="PANTHER" id="PTHR43756:SF1">
    <property type="entry name" value="3-PHENYLPROPIONATE_CINNAMIC ACID DIOXYGENASE SUBUNIT ALPHA"/>
    <property type="match status" value="1"/>
</dbReference>
<proteinExistence type="inferred from homology"/>
<dbReference type="KEGG" id="buz:AYM40_21235"/>
<dbReference type="InterPro" id="IPR017941">
    <property type="entry name" value="Rieske_2Fe-2S"/>
</dbReference>
<dbReference type="InterPro" id="IPR001663">
    <property type="entry name" value="Rng_hydr_dOase-A"/>
</dbReference>
<dbReference type="Proteomes" id="UP000076852">
    <property type="component" value="Chromosome 2"/>
</dbReference>
<dbReference type="GO" id="GO:0051213">
    <property type="term" value="F:dioxygenase activity"/>
    <property type="evidence" value="ECO:0007669"/>
    <property type="project" value="UniProtKB-KW"/>
</dbReference>
<dbReference type="Gene3D" id="2.102.10.10">
    <property type="entry name" value="Rieske [2Fe-2S] iron-sulphur domain"/>
    <property type="match status" value="1"/>
</dbReference>
<dbReference type="PRINTS" id="PR00090">
    <property type="entry name" value="RNGDIOXGNASE"/>
</dbReference>
<dbReference type="Gene3D" id="3.90.380.10">
    <property type="entry name" value="Naphthalene 1,2-dioxygenase Alpha Subunit, Chain A, domain 1"/>
    <property type="match status" value="1"/>
</dbReference>
<keyword evidence="5" id="KW-0560">Oxidoreductase</keyword>
<evidence type="ECO:0000256" key="7">
    <source>
        <dbReference type="ARBA" id="ARBA00023014"/>
    </source>
</evidence>
<dbReference type="SUPFAM" id="SSF55961">
    <property type="entry name" value="Bet v1-like"/>
    <property type="match status" value="1"/>
</dbReference>
<evidence type="ECO:0000256" key="3">
    <source>
        <dbReference type="ARBA" id="ARBA00022723"/>
    </source>
</evidence>
<evidence type="ECO:0000259" key="9">
    <source>
        <dbReference type="PROSITE" id="PS51296"/>
    </source>
</evidence>
<dbReference type="AlphaFoldDB" id="A0A160FQL1"/>
<dbReference type="GO" id="GO:0005506">
    <property type="term" value="F:iron ion binding"/>
    <property type="evidence" value="ECO:0007669"/>
    <property type="project" value="InterPro"/>
</dbReference>
<dbReference type="Pfam" id="PF00355">
    <property type="entry name" value="Rieske"/>
    <property type="match status" value="1"/>
</dbReference>
<dbReference type="InterPro" id="IPR036922">
    <property type="entry name" value="Rieske_2Fe-2S_sf"/>
</dbReference>
<keyword evidence="4" id="KW-0223">Dioxygenase</keyword>
<evidence type="ECO:0000256" key="4">
    <source>
        <dbReference type="ARBA" id="ARBA00022964"/>
    </source>
</evidence>
<sequence>MEHICSHFDSPQANAISPVRFVRNVHAADPAALRELVDPGRVHSALYTSPEIFELEIEKIFHSSWVYVGHASEVPVAGDFRVRRLGTQPVIMVRGHDRVVRVLMNRCRHRGAAVCEVEAGREKFFRCWFHGWTYDNTGKLVSVTDPEGYGPSFSLDDHSLTAAPRVAVYRDFVFASLSSDVPPLEEYLGQAAQMIDLLVDASPDREIEVSAGVHKTVYNGNWKLVGMDGYHPHYVHASVVSMWQRQADSGIGATHRADPFDGKAKTFTRDLGHGHAMLDMREHRVEHFSDYEKFLRGVTGGAEYINALHARDGADHAKLLLAIAGDPHIGVFPNMQIINNQIRIMVPLEAGRTEVLMFPVLLKGVSPEINTMRLRQHESFYGPAGAGSPDDAEIFERVQRGMNAQVDPWIDISRGIGREKVELDGTIIGHISDEVPQRGQMRYWLKLMTKGAEIE</sequence>
<organism evidence="10 11">
    <name type="scientific">Paraburkholderia phytofirmans OLGA172</name>
    <dbReference type="NCBI Taxonomy" id="1417228"/>
    <lineage>
        <taxon>Bacteria</taxon>
        <taxon>Pseudomonadati</taxon>
        <taxon>Pseudomonadota</taxon>
        <taxon>Betaproteobacteria</taxon>
        <taxon>Burkholderiales</taxon>
        <taxon>Burkholderiaceae</taxon>
        <taxon>Paraburkholderia</taxon>
    </lineage>
</organism>
<dbReference type="PROSITE" id="PS00570">
    <property type="entry name" value="RING_HYDROXYL_ALPHA"/>
    <property type="match status" value="1"/>
</dbReference>
<keyword evidence="7" id="KW-0411">Iron-sulfur</keyword>
<evidence type="ECO:0000256" key="5">
    <source>
        <dbReference type="ARBA" id="ARBA00023002"/>
    </source>
</evidence>
<dbReference type="OrthoDB" id="9790995at2"/>